<dbReference type="Proteomes" id="UP000654918">
    <property type="component" value="Unassembled WGS sequence"/>
</dbReference>
<dbReference type="EMBL" id="WIGO01000119">
    <property type="protein sequence ID" value="KAF6828620.1"/>
    <property type="molecule type" value="Genomic_DNA"/>
</dbReference>
<reference evidence="4" key="1">
    <citation type="journal article" date="2020" name="Phytopathology">
        <title>Genome Sequence Resources of Colletotrichum truncatum, C. plurivorum, C. musicola, and C. sojae: Four Species Pathogenic to Soybean (Glycine max).</title>
        <authorList>
            <person name="Rogerio F."/>
            <person name="Boufleur T.R."/>
            <person name="Ciampi-Guillardi M."/>
            <person name="Sukno S.A."/>
            <person name="Thon M.R."/>
            <person name="Massola Junior N.S."/>
            <person name="Baroncelli R."/>
        </authorList>
    </citation>
    <scope>NUCLEOTIDE SEQUENCE</scope>
    <source>
        <strain evidence="4">LFN00145</strain>
    </source>
</reference>
<keyword evidence="3" id="KW-0732">Signal</keyword>
<gene>
    <name evidence="4" type="ORF">CPLU01_08389</name>
</gene>
<keyword evidence="2" id="KW-1133">Transmembrane helix</keyword>
<proteinExistence type="predicted"/>
<evidence type="ECO:0000313" key="5">
    <source>
        <dbReference type="Proteomes" id="UP000654918"/>
    </source>
</evidence>
<evidence type="ECO:0000256" key="2">
    <source>
        <dbReference type="SAM" id="Phobius"/>
    </source>
</evidence>
<keyword evidence="2" id="KW-0812">Transmembrane</keyword>
<comment type="caution">
    <text evidence="4">The sequence shown here is derived from an EMBL/GenBank/DDBJ whole genome shotgun (WGS) entry which is preliminary data.</text>
</comment>
<evidence type="ECO:0000256" key="1">
    <source>
        <dbReference type="SAM" id="MobiDB-lite"/>
    </source>
</evidence>
<organism evidence="4 5">
    <name type="scientific">Colletotrichum plurivorum</name>
    <dbReference type="NCBI Taxonomy" id="2175906"/>
    <lineage>
        <taxon>Eukaryota</taxon>
        <taxon>Fungi</taxon>
        <taxon>Dikarya</taxon>
        <taxon>Ascomycota</taxon>
        <taxon>Pezizomycotina</taxon>
        <taxon>Sordariomycetes</taxon>
        <taxon>Hypocreomycetidae</taxon>
        <taxon>Glomerellales</taxon>
        <taxon>Glomerellaceae</taxon>
        <taxon>Colletotrichum</taxon>
        <taxon>Colletotrichum orchidearum species complex</taxon>
    </lineage>
</organism>
<feature type="transmembrane region" description="Helical" evidence="2">
    <location>
        <begin position="211"/>
        <end position="237"/>
    </location>
</feature>
<accession>A0A8H6NDH9</accession>
<feature type="signal peptide" evidence="3">
    <location>
        <begin position="1"/>
        <end position="20"/>
    </location>
</feature>
<evidence type="ECO:0008006" key="6">
    <source>
        <dbReference type="Google" id="ProtNLM"/>
    </source>
</evidence>
<feature type="chain" id="PRO_5034954650" description="Extracellular membrane protein CFEM domain-containing protein" evidence="3">
    <location>
        <begin position="21"/>
        <end position="301"/>
    </location>
</feature>
<keyword evidence="2" id="KW-0472">Membrane</keyword>
<sequence>MRSYQSAPALLALLATAASALSPARLHCLRSRNADLARQSACGMAGSVAHCLDMIPDDFTQADMEACWVNAGCELAEAVVEAQWALDRCDEYGNLAAELRARFHAPIQARATTTADETTAAATTAAAASTAATATAATTGTGSSTSGLTCSTTTTTSTTVCPVASTGASSGKTLKSGCYPTVVSFATCAAGMLCKDDPEGKPSCLVMDNTLGGGGIAVAIFFAVAITGAIGTITFLCCRERKEKKRIAAKAEAAAIAREANMKKRPTVDVQPADSNAHQPLMQHGDNQPYDTGNPFSDRTH</sequence>
<evidence type="ECO:0000256" key="3">
    <source>
        <dbReference type="SAM" id="SignalP"/>
    </source>
</evidence>
<feature type="region of interest" description="Disordered" evidence="1">
    <location>
        <begin position="260"/>
        <end position="301"/>
    </location>
</feature>
<name>A0A8H6NDH9_9PEZI</name>
<feature type="compositionally biased region" description="Polar residues" evidence="1">
    <location>
        <begin position="285"/>
        <end position="301"/>
    </location>
</feature>
<keyword evidence="5" id="KW-1185">Reference proteome</keyword>
<dbReference type="AlphaFoldDB" id="A0A8H6NDH9"/>
<evidence type="ECO:0000313" key="4">
    <source>
        <dbReference type="EMBL" id="KAF6828620.1"/>
    </source>
</evidence>
<protein>
    <recommendedName>
        <fullName evidence="6">Extracellular membrane protein CFEM domain-containing protein</fullName>
    </recommendedName>
</protein>